<dbReference type="EMBL" id="WMBE01000001">
    <property type="protein sequence ID" value="MDG0866111.1"/>
    <property type="molecule type" value="Genomic_DNA"/>
</dbReference>
<dbReference type="GO" id="GO:0004156">
    <property type="term" value="F:dihydropteroate synthase activity"/>
    <property type="evidence" value="ECO:0007669"/>
    <property type="project" value="UniProtKB-EC"/>
</dbReference>
<evidence type="ECO:0000256" key="1">
    <source>
        <dbReference type="ARBA" id="ARBA00000012"/>
    </source>
</evidence>
<evidence type="ECO:0000256" key="7">
    <source>
        <dbReference type="ARBA" id="ARBA00022723"/>
    </source>
</evidence>
<dbReference type="EC" id="2.5.1.15" evidence="5"/>
<evidence type="ECO:0000256" key="5">
    <source>
        <dbReference type="ARBA" id="ARBA00012458"/>
    </source>
</evidence>
<dbReference type="CDD" id="cd00739">
    <property type="entry name" value="DHPS"/>
    <property type="match status" value="1"/>
</dbReference>
<keyword evidence="8" id="KW-0460">Magnesium</keyword>
<dbReference type="InterPro" id="IPR000489">
    <property type="entry name" value="Pterin-binding_dom"/>
</dbReference>
<dbReference type="PANTHER" id="PTHR20941:SF1">
    <property type="entry name" value="FOLIC ACID SYNTHESIS PROTEIN FOL1"/>
    <property type="match status" value="1"/>
</dbReference>
<dbReference type="Proteomes" id="UP001321249">
    <property type="component" value="Unassembled WGS sequence"/>
</dbReference>
<dbReference type="GO" id="GO:0046656">
    <property type="term" value="P:folic acid biosynthetic process"/>
    <property type="evidence" value="ECO:0007669"/>
    <property type="project" value="UniProtKB-KW"/>
</dbReference>
<dbReference type="AlphaFoldDB" id="A0AAJ5ZGZ0"/>
<comment type="cofactor">
    <cofactor evidence="2">
        <name>Mg(2+)</name>
        <dbReference type="ChEBI" id="CHEBI:18420"/>
    </cofactor>
</comment>
<evidence type="ECO:0000313" key="13">
    <source>
        <dbReference type="Proteomes" id="UP001219901"/>
    </source>
</evidence>
<dbReference type="GO" id="GO:0046872">
    <property type="term" value="F:metal ion binding"/>
    <property type="evidence" value="ECO:0007669"/>
    <property type="project" value="UniProtKB-KW"/>
</dbReference>
<evidence type="ECO:0000256" key="9">
    <source>
        <dbReference type="ARBA" id="ARBA00022909"/>
    </source>
</evidence>
<dbReference type="GO" id="GO:0046654">
    <property type="term" value="P:tetrahydrofolate biosynthetic process"/>
    <property type="evidence" value="ECO:0007669"/>
    <property type="project" value="TreeGrafter"/>
</dbReference>
<comment type="pathway">
    <text evidence="3">Cofactor biosynthesis; tetrahydrofolate biosynthesis; 7,8-dihydrofolate from 2-amino-4-hydroxy-6-hydroxymethyl-7,8-dihydropteridine diphosphate and 4-aminobenzoate: step 1/2.</text>
</comment>
<dbReference type="NCBIfam" id="TIGR01496">
    <property type="entry name" value="DHPS"/>
    <property type="match status" value="1"/>
</dbReference>
<evidence type="ECO:0000256" key="2">
    <source>
        <dbReference type="ARBA" id="ARBA00001946"/>
    </source>
</evidence>
<dbReference type="PROSITE" id="PS00793">
    <property type="entry name" value="DHPS_2"/>
    <property type="match status" value="1"/>
</dbReference>
<accession>A0AAJ5ZGZ0</accession>
<proteinExistence type="inferred from homology"/>
<evidence type="ECO:0000313" key="12">
    <source>
        <dbReference type="EMBL" id="WFG39165.1"/>
    </source>
</evidence>
<comment type="catalytic activity">
    <reaction evidence="1">
        <text>(7,8-dihydropterin-6-yl)methyl diphosphate + 4-aminobenzoate = 7,8-dihydropteroate + diphosphate</text>
        <dbReference type="Rhea" id="RHEA:19949"/>
        <dbReference type="ChEBI" id="CHEBI:17836"/>
        <dbReference type="ChEBI" id="CHEBI:17839"/>
        <dbReference type="ChEBI" id="CHEBI:33019"/>
        <dbReference type="ChEBI" id="CHEBI:72950"/>
        <dbReference type="EC" id="2.5.1.15"/>
    </reaction>
</comment>
<keyword evidence="13" id="KW-1185">Reference proteome</keyword>
<feature type="domain" description="Pterin-binding" evidence="10">
    <location>
        <begin position="25"/>
        <end position="279"/>
    </location>
</feature>
<dbReference type="PROSITE" id="PS50972">
    <property type="entry name" value="PTERIN_BINDING"/>
    <property type="match status" value="1"/>
</dbReference>
<evidence type="ECO:0000313" key="14">
    <source>
        <dbReference type="Proteomes" id="UP001321249"/>
    </source>
</evidence>
<evidence type="ECO:0000256" key="8">
    <source>
        <dbReference type="ARBA" id="ARBA00022842"/>
    </source>
</evidence>
<evidence type="ECO:0000259" key="10">
    <source>
        <dbReference type="PROSITE" id="PS50972"/>
    </source>
</evidence>
<keyword evidence="6 12" id="KW-0808">Transferase</keyword>
<reference evidence="13 14" key="1">
    <citation type="submission" date="2019-11" db="EMBL/GenBank/DDBJ databases">
        <authorList>
            <person name="Cho J.-C."/>
        </authorList>
    </citation>
    <scope>NUCLEOTIDE SEQUENCE [LARGE SCALE GENOMIC DNA]</scope>
    <source>
        <strain evidence="12 13">JH1073</strain>
        <strain evidence="11 14">JH702</strain>
    </source>
</reference>
<reference evidence="13" key="3">
    <citation type="submission" date="2023-06" db="EMBL/GenBank/DDBJ databases">
        <title>Pangenomics reveal diversification of enzyme families and niche specialization in globally abundant SAR202 bacteria.</title>
        <authorList>
            <person name="Saw J.H.W."/>
        </authorList>
    </citation>
    <scope>NUCLEOTIDE SEQUENCE [LARGE SCALE GENOMIC DNA]</scope>
    <source>
        <strain evidence="13">JH1073</strain>
    </source>
</reference>
<dbReference type="Pfam" id="PF00809">
    <property type="entry name" value="Pterin_bind"/>
    <property type="match status" value="1"/>
</dbReference>
<evidence type="ECO:0000256" key="4">
    <source>
        <dbReference type="ARBA" id="ARBA00009503"/>
    </source>
</evidence>
<reference evidence="12" key="2">
    <citation type="journal article" date="2023" name="Nat. Commun.">
        <title>Cultivation of marine bacteria of the SAR202 clade.</title>
        <authorList>
            <person name="Lim Y."/>
            <person name="Seo J.H."/>
            <person name="Giovannoni S.J."/>
            <person name="Kang I."/>
            <person name="Cho J.C."/>
        </authorList>
    </citation>
    <scope>NUCLEOTIDE SEQUENCE</scope>
    <source>
        <strain evidence="12">JH1073</strain>
    </source>
</reference>
<dbReference type="InterPro" id="IPR006390">
    <property type="entry name" value="DHP_synth_dom"/>
</dbReference>
<evidence type="ECO:0000256" key="6">
    <source>
        <dbReference type="ARBA" id="ARBA00022679"/>
    </source>
</evidence>
<comment type="similarity">
    <text evidence="4">Belongs to the DHPS family.</text>
</comment>
<dbReference type="SUPFAM" id="SSF51717">
    <property type="entry name" value="Dihydropteroate synthetase-like"/>
    <property type="match status" value="1"/>
</dbReference>
<keyword evidence="9" id="KW-0289">Folate biosynthesis</keyword>
<keyword evidence="7" id="KW-0479">Metal-binding</keyword>
<protein>
    <recommendedName>
        <fullName evidence="5">dihydropteroate synthase</fullName>
        <ecNumber evidence="5">2.5.1.15</ecNumber>
    </recommendedName>
</protein>
<dbReference type="RefSeq" id="WP_342822583.1">
    <property type="nucleotide sequence ID" value="NZ_CP046146.1"/>
</dbReference>
<dbReference type="EMBL" id="CP046147">
    <property type="protein sequence ID" value="WFG39165.1"/>
    <property type="molecule type" value="Genomic_DNA"/>
</dbReference>
<organism evidence="12 13">
    <name type="scientific">Candidatus Lucifugimonas marina</name>
    <dbReference type="NCBI Taxonomy" id="3038979"/>
    <lineage>
        <taxon>Bacteria</taxon>
        <taxon>Bacillati</taxon>
        <taxon>Chloroflexota</taxon>
        <taxon>Dehalococcoidia</taxon>
        <taxon>SAR202 cluster</taxon>
        <taxon>Candidatus Lucifugimonadales</taxon>
        <taxon>Candidatus Lucifugimonadaceae</taxon>
        <taxon>Candidatus Lucifugimonas</taxon>
    </lineage>
</organism>
<name>A0AAJ5ZGZ0_9CHLR</name>
<dbReference type="Proteomes" id="UP001219901">
    <property type="component" value="Chromosome"/>
</dbReference>
<sequence>MSLNSQQSFPSLKVGDSEFVWGERTYVMGIVNATPDSFSGDGVLPTTGDVRTAVDQALRMEDEGADIIDVGGESTRPASLYPGAKPVDSDDEIRRVVPVIDALAGRLSAPISIDTRKASVVVAAVDAGAVIANDVSLLGDTEMAGVVSSTQVPVILSHIRSGGHKGDVLQDVISDVGAGIDKLIGARVGRSKVIIDPGIGFAKTAEQSLDLLRGLDQLREAIGLPLLVGSSRKSFIETVTGEAVDDRRFGTSATVALAIQRGADIVRVHDVKEMMNVVKMSDALVRNESGGADNA</sequence>
<dbReference type="PANTHER" id="PTHR20941">
    <property type="entry name" value="FOLATE SYNTHESIS PROTEINS"/>
    <property type="match status" value="1"/>
</dbReference>
<gene>
    <name evidence="12" type="primary">folP</name>
    <name evidence="11" type="ORF">GKO46_03385</name>
    <name evidence="12" type="ORF">GKO48_05875</name>
</gene>
<evidence type="ECO:0000313" key="11">
    <source>
        <dbReference type="EMBL" id="MDG0866111.1"/>
    </source>
</evidence>
<dbReference type="InterPro" id="IPR045031">
    <property type="entry name" value="DHP_synth-like"/>
</dbReference>
<dbReference type="Gene3D" id="3.20.20.20">
    <property type="entry name" value="Dihydropteroate synthase-like"/>
    <property type="match status" value="1"/>
</dbReference>
<evidence type="ECO:0000256" key="3">
    <source>
        <dbReference type="ARBA" id="ARBA00004763"/>
    </source>
</evidence>
<dbReference type="InterPro" id="IPR011005">
    <property type="entry name" value="Dihydropteroate_synth-like_sf"/>
</dbReference>